<dbReference type="RefSeq" id="WP_322411220.1">
    <property type="nucleotide sequence ID" value="NZ_CP139779.1"/>
</dbReference>
<comment type="subunit">
    <text evidence="2">The complex is composed of two ATP-binding proteins (LsrA), two transmembrane proteins (LsrC and LsrD) and a solute-binding protein (LsrB).</text>
</comment>
<keyword evidence="5" id="KW-0997">Cell inner membrane</keyword>
<evidence type="ECO:0000256" key="4">
    <source>
        <dbReference type="ARBA" id="ARBA00022475"/>
    </source>
</evidence>
<keyword evidence="8 11" id="KW-0472">Membrane</keyword>
<evidence type="ECO:0000256" key="10">
    <source>
        <dbReference type="ARBA" id="ARBA00039382"/>
    </source>
</evidence>
<feature type="transmembrane region" description="Helical" evidence="11">
    <location>
        <begin position="176"/>
        <end position="197"/>
    </location>
</feature>
<dbReference type="PANTHER" id="PTHR32196:SF29">
    <property type="entry name" value="AUTOINDUCER 2 IMPORT SYSTEM PERMEASE PROTEIN LSRC"/>
    <property type="match status" value="1"/>
</dbReference>
<sequence>MTVTAPDTDAVVAAKRRSSFSPLAILERYGVIVAWLVVIVVFSILRPATFPTAGTVSLIFGTQTVILVATLGLMLTLAVGEIDLSVGSVVGFGASLMVVLNGVAGVDVWLSFLLTIAACALFGLCNAVLTVIVGVQSIIVTLASGTLLAGITLAVTGSKVVTGLDVAVVQLISTRWFGIPIPFYLGIVLTVVLWFVLQHTPLGRRMAFVNSNRVVARLAGIRVDRIRMGGLIATAVFAGLAGVILAGQNGAANPQAGASYLLPAFAGAFLGSTTIRPGTFNAVGTWVAVYFLITGITGLVYLGFAGWPEQVFYGASLLVAVSLSVLARRRRREGIT</sequence>
<feature type="transmembrane region" description="Helical" evidence="11">
    <location>
        <begin position="226"/>
        <end position="246"/>
    </location>
</feature>
<dbReference type="Pfam" id="PF02653">
    <property type="entry name" value="BPD_transp_2"/>
    <property type="match status" value="1"/>
</dbReference>
<evidence type="ECO:0000256" key="2">
    <source>
        <dbReference type="ARBA" id="ARBA00011262"/>
    </source>
</evidence>
<reference evidence="12 13" key="1">
    <citation type="submission" date="2023-06" db="EMBL/GenBank/DDBJ databases">
        <title>Rock-solubilizing bacteria, Microbacterium invictum, promotes re-establishment of vegetation in rocky wasteland by accelerating rock bio-weathering and reshaping soil bacterial community.</title>
        <authorList>
            <person name="Liu C."/>
        </authorList>
    </citation>
    <scope>NUCLEOTIDE SEQUENCE [LARGE SCALE GENOMIC DNA]</scope>
    <source>
        <strain evidence="12 13">X-18</strain>
    </source>
</reference>
<dbReference type="PANTHER" id="PTHR32196">
    <property type="entry name" value="ABC TRANSPORTER PERMEASE PROTEIN YPHD-RELATED-RELATED"/>
    <property type="match status" value="1"/>
</dbReference>
<feature type="transmembrane region" description="Helical" evidence="11">
    <location>
        <begin position="84"/>
        <end position="103"/>
    </location>
</feature>
<proteinExistence type="predicted"/>
<evidence type="ECO:0000256" key="7">
    <source>
        <dbReference type="ARBA" id="ARBA00022989"/>
    </source>
</evidence>
<evidence type="ECO:0000313" key="12">
    <source>
        <dbReference type="EMBL" id="WQB71103.1"/>
    </source>
</evidence>
<gene>
    <name evidence="12" type="ORF">T9R20_03820</name>
</gene>
<organism evidence="12 13">
    <name type="scientific">Microbacterium invictum</name>
    <dbReference type="NCBI Taxonomy" id="515415"/>
    <lineage>
        <taxon>Bacteria</taxon>
        <taxon>Bacillati</taxon>
        <taxon>Actinomycetota</taxon>
        <taxon>Actinomycetes</taxon>
        <taxon>Micrococcales</taxon>
        <taxon>Microbacteriaceae</taxon>
        <taxon>Microbacterium</taxon>
    </lineage>
</organism>
<keyword evidence="6 11" id="KW-0812">Transmembrane</keyword>
<feature type="transmembrane region" description="Helical" evidence="11">
    <location>
        <begin position="310"/>
        <end position="327"/>
    </location>
</feature>
<comment type="subcellular location">
    <subcellularLocation>
        <location evidence="1">Cell membrane</location>
        <topology evidence="1">Multi-pass membrane protein</topology>
    </subcellularLocation>
</comment>
<dbReference type="InterPro" id="IPR001851">
    <property type="entry name" value="ABC_transp_permease"/>
</dbReference>
<feature type="transmembrane region" description="Helical" evidence="11">
    <location>
        <begin position="109"/>
        <end position="131"/>
    </location>
</feature>
<evidence type="ECO:0000256" key="6">
    <source>
        <dbReference type="ARBA" id="ARBA00022692"/>
    </source>
</evidence>
<evidence type="ECO:0000313" key="13">
    <source>
        <dbReference type="Proteomes" id="UP001324533"/>
    </source>
</evidence>
<feature type="transmembrane region" description="Helical" evidence="11">
    <location>
        <begin position="57"/>
        <end position="77"/>
    </location>
</feature>
<dbReference type="CDD" id="cd06579">
    <property type="entry name" value="TM_PBP1_transp_AraH_like"/>
    <property type="match status" value="1"/>
</dbReference>
<feature type="transmembrane region" description="Helical" evidence="11">
    <location>
        <begin position="258"/>
        <end position="275"/>
    </location>
</feature>
<feature type="transmembrane region" description="Helical" evidence="11">
    <location>
        <begin position="25"/>
        <end position="45"/>
    </location>
</feature>
<evidence type="ECO:0000256" key="5">
    <source>
        <dbReference type="ARBA" id="ARBA00022519"/>
    </source>
</evidence>
<comment type="function">
    <text evidence="9">Part of the ABC transporter complex LsrABCD involved in autoinducer 2 (AI-2) import. Probably responsible for the translocation of the substrate across the membrane.</text>
</comment>
<accession>A0ABZ0VDV6</accession>
<evidence type="ECO:0000256" key="11">
    <source>
        <dbReference type="SAM" id="Phobius"/>
    </source>
</evidence>
<feature type="transmembrane region" description="Helical" evidence="11">
    <location>
        <begin position="282"/>
        <end position="304"/>
    </location>
</feature>
<evidence type="ECO:0000256" key="9">
    <source>
        <dbReference type="ARBA" id="ARBA00025439"/>
    </source>
</evidence>
<keyword evidence="7 11" id="KW-1133">Transmembrane helix</keyword>
<evidence type="ECO:0000256" key="1">
    <source>
        <dbReference type="ARBA" id="ARBA00004651"/>
    </source>
</evidence>
<protein>
    <recommendedName>
        <fullName evidence="10">Autoinducer 2 import system permease protein LsrC</fullName>
    </recommendedName>
</protein>
<name>A0ABZ0VDV6_9MICO</name>
<dbReference type="EMBL" id="CP139779">
    <property type="protein sequence ID" value="WQB71103.1"/>
    <property type="molecule type" value="Genomic_DNA"/>
</dbReference>
<dbReference type="Proteomes" id="UP001324533">
    <property type="component" value="Chromosome"/>
</dbReference>
<feature type="transmembrane region" description="Helical" evidence="11">
    <location>
        <begin position="138"/>
        <end position="156"/>
    </location>
</feature>
<evidence type="ECO:0000256" key="8">
    <source>
        <dbReference type="ARBA" id="ARBA00023136"/>
    </source>
</evidence>
<keyword evidence="3" id="KW-0813">Transport</keyword>
<keyword evidence="4" id="KW-1003">Cell membrane</keyword>
<keyword evidence="13" id="KW-1185">Reference proteome</keyword>
<evidence type="ECO:0000256" key="3">
    <source>
        <dbReference type="ARBA" id="ARBA00022448"/>
    </source>
</evidence>